<gene>
    <name evidence="1" type="ORF">EGK_18100</name>
</gene>
<evidence type="ECO:0000313" key="1">
    <source>
        <dbReference type="EMBL" id="EHH27812.1"/>
    </source>
</evidence>
<dbReference type="EMBL" id="CM001259">
    <property type="protein sequence ID" value="EHH27812.1"/>
    <property type="molecule type" value="Genomic_DNA"/>
</dbReference>
<sequence length="47" mass="5191">ACLQCWIGNNLFPSTGQKQSRKFSLTHSPITFQPFPEPALLKSVTGN</sequence>
<reference evidence="1" key="1">
    <citation type="journal article" date="2011" name="Nat. Biotechnol.">
        <title>Genome sequencing and comparison of two nonhuman primate animal models, the cynomolgus and Chinese rhesus macaques.</title>
        <authorList>
            <person name="Yan G."/>
            <person name="Zhang G."/>
            <person name="Fang X."/>
            <person name="Zhang Y."/>
            <person name="Li C."/>
            <person name="Ling F."/>
            <person name="Cooper D.N."/>
            <person name="Li Q."/>
            <person name="Li Y."/>
            <person name="van Gool A.J."/>
            <person name="Du H."/>
            <person name="Chen J."/>
            <person name="Chen R."/>
            <person name="Zhang P."/>
            <person name="Huang Z."/>
            <person name="Thompson J.R."/>
            <person name="Meng Y."/>
            <person name="Bai Y."/>
            <person name="Wang J."/>
            <person name="Zhuo M."/>
            <person name="Wang T."/>
            <person name="Huang Y."/>
            <person name="Wei L."/>
            <person name="Li J."/>
            <person name="Wang Z."/>
            <person name="Hu H."/>
            <person name="Yang P."/>
            <person name="Le L."/>
            <person name="Stenson P.D."/>
            <person name="Li B."/>
            <person name="Liu X."/>
            <person name="Ball E.V."/>
            <person name="An N."/>
            <person name="Huang Q."/>
            <person name="Zhang Y."/>
            <person name="Fan W."/>
            <person name="Zhang X."/>
            <person name="Li Y."/>
            <person name="Wang W."/>
            <person name="Katze M.G."/>
            <person name="Su B."/>
            <person name="Nielsen R."/>
            <person name="Yang H."/>
            <person name="Wang J."/>
            <person name="Wang X."/>
            <person name="Wang J."/>
        </authorList>
    </citation>
    <scope>NUCLEOTIDE SEQUENCE [LARGE SCALE GENOMIC DNA]</scope>
    <source>
        <strain evidence="1">CR-5</strain>
    </source>
</reference>
<protein>
    <submittedName>
        <fullName evidence="1">Uncharacterized protein</fullName>
    </submittedName>
</protein>
<proteinExistence type="predicted"/>
<feature type="non-terminal residue" evidence="1">
    <location>
        <position position="47"/>
    </location>
</feature>
<dbReference type="Proteomes" id="UP000013456">
    <property type="component" value="Chromosome 7"/>
</dbReference>
<dbReference type="AlphaFoldDB" id="F7D708"/>
<name>F7D708_MACMU</name>
<feature type="non-terminal residue" evidence="1">
    <location>
        <position position="1"/>
    </location>
</feature>
<dbReference type="HOGENOM" id="CLU_3177902_0_0_1"/>
<accession>F7D708</accession>
<organism evidence="1">
    <name type="scientific">Macaca mulatta</name>
    <name type="common">Rhesus macaque</name>
    <dbReference type="NCBI Taxonomy" id="9544"/>
    <lineage>
        <taxon>Eukaryota</taxon>
        <taxon>Metazoa</taxon>
        <taxon>Chordata</taxon>
        <taxon>Craniata</taxon>
        <taxon>Vertebrata</taxon>
        <taxon>Euteleostomi</taxon>
        <taxon>Mammalia</taxon>
        <taxon>Eutheria</taxon>
        <taxon>Euarchontoglires</taxon>
        <taxon>Primates</taxon>
        <taxon>Haplorrhini</taxon>
        <taxon>Catarrhini</taxon>
        <taxon>Cercopithecidae</taxon>
        <taxon>Cercopithecinae</taxon>
        <taxon>Macaca</taxon>
    </lineage>
</organism>